<dbReference type="EMBL" id="MU853296">
    <property type="protein sequence ID" value="KAK4117988.1"/>
    <property type="molecule type" value="Genomic_DNA"/>
</dbReference>
<evidence type="ECO:0000313" key="2">
    <source>
        <dbReference type="Proteomes" id="UP001302602"/>
    </source>
</evidence>
<organism evidence="1 2">
    <name type="scientific">Parathielavia appendiculata</name>
    <dbReference type="NCBI Taxonomy" id="2587402"/>
    <lineage>
        <taxon>Eukaryota</taxon>
        <taxon>Fungi</taxon>
        <taxon>Dikarya</taxon>
        <taxon>Ascomycota</taxon>
        <taxon>Pezizomycotina</taxon>
        <taxon>Sordariomycetes</taxon>
        <taxon>Sordariomycetidae</taxon>
        <taxon>Sordariales</taxon>
        <taxon>Chaetomiaceae</taxon>
        <taxon>Parathielavia</taxon>
    </lineage>
</organism>
<proteinExistence type="predicted"/>
<protein>
    <submittedName>
        <fullName evidence="1">Uncharacterized protein</fullName>
    </submittedName>
</protein>
<gene>
    <name evidence="1" type="ORF">N657DRAFT_465128</name>
</gene>
<evidence type="ECO:0000313" key="1">
    <source>
        <dbReference type="EMBL" id="KAK4117988.1"/>
    </source>
</evidence>
<comment type="caution">
    <text evidence="1">The sequence shown here is derived from an EMBL/GenBank/DDBJ whole genome shotgun (WGS) entry which is preliminary data.</text>
</comment>
<accession>A0AAN6TP09</accession>
<dbReference type="AlphaFoldDB" id="A0AAN6TP09"/>
<name>A0AAN6TP09_9PEZI</name>
<sequence length="107" mass="11521">MLASYQSLSSLLFFSKFSELVESSSASCNILPETVTQQTRISFEPDRVRFINPPATAASDTTLYDQATELVLELTLATGAGSTATATSILDGEDIVMDSIAVREHEV</sequence>
<dbReference type="GeneID" id="87824275"/>
<dbReference type="RefSeq" id="XP_062641761.1">
    <property type="nucleotide sequence ID" value="XM_062787505.1"/>
</dbReference>
<reference evidence="1" key="2">
    <citation type="submission" date="2023-05" db="EMBL/GenBank/DDBJ databases">
        <authorList>
            <consortium name="Lawrence Berkeley National Laboratory"/>
            <person name="Steindorff A."/>
            <person name="Hensen N."/>
            <person name="Bonometti L."/>
            <person name="Westerberg I."/>
            <person name="Brannstrom I.O."/>
            <person name="Guillou S."/>
            <person name="Cros-Aarteil S."/>
            <person name="Calhoun S."/>
            <person name="Haridas S."/>
            <person name="Kuo A."/>
            <person name="Mondo S."/>
            <person name="Pangilinan J."/>
            <person name="Riley R."/>
            <person name="Labutti K."/>
            <person name="Andreopoulos B."/>
            <person name="Lipzen A."/>
            <person name="Chen C."/>
            <person name="Yanf M."/>
            <person name="Daum C."/>
            <person name="Ng V."/>
            <person name="Clum A."/>
            <person name="Ohm R."/>
            <person name="Martin F."/>
            <person name="Silar P."/>
            <person name="Natvig D."/>
            <person name="Lalanne C."/>
            <person name="Gautier V."/>
            <person name="Ament-Velasquez S.L."/>
            <person name="Kruys A."/>
            <person name="Hutchinson M.I."/>
            <person name="Powell A.J."/>
            <person name="Barry K."/>
            <person name="Miller A.N."/>
            <person name="Grigoriev I.V."/>
            <person name="Debuchy R."/>
            <person name="Gladieux P."/>
            <person name="Thoren M.H."/>
            <person name="Johannesson H."/>
        </authorList>
    </citation>
    <scope>NUCLEOTIDE SEQUENCE</scope>
    <source>
        <strain evidence="1">CBS 731.68</strain>
    </source>
</reference>
<reference evidence="1" key="1">
    <citation type="journal article" date="2023" name="Mol. Phylogenet. Evol.">
        <title>Genome-scale phylogeny and comparative genomics of the fungal order Sordariales.</title>
        <authorList>
            <person name="Hensen N."/>
            <person name="Bonometti L."/>
            <person name="Westerberg I."/>
            <person name="Brannstrom I.O."/>
            <person name="Guillou S."/>
            <person name="Cros-Aarteil S."/>
            <person name="Calhoun S."/>
            <person name="Haridas S."/>
            <person name="Kuo A."/>
            <person name="Mondo S."/>
            <person name="Pangilinan J."/>
            <person name="Riley R."/>
            <person name="LaButti K."/>
            <person name="Andreopoulos B."/>
            <person name="Lipzen A."/>
            <person name="Chen C."/>
            <person name="Yan M."/>
            <person name="Daum C."/>
            <person name="Ng V."/>
            <person name="Clum A."/>
            <person name="Steindorff A."/>
            <person name="Ohm R.A."/>
            <person name="Martin F."/>
            <person name="Silar P."/>
            <person name="Natvig D.O."/>
            <person name="Lalanne C."/>
            <person name="Gautier V."/>
            <person name="Ament-Velasquez S.L."/>
            <person name="Kruys A."/>
            <person name="Hutchinson M.I."/>
            <person name="Powell A.J."/>
            <person name="Barry K."/>
            <person name="Miller A.N."/>
            <person name="Grigoriev I.V."/>
            <person name="Debuchy R."/>
            <person name="Gladieux P."/>
            <person name="Hiltunen Thoren M."/>
            <person name="Johannesson H."/>
        </authorList>
    </citation>
    <scope>NUCLEOTIDE SEQUENCE</scope>
    <source>
        <strain evidence="1">CBS 731.68</strain>
    </source>
</reference>
<dbReference type="Proteomes" id="UP001302602">
    <property type="component" value="Unassembled WGS sequence"/>
</dbReference>
<keyword evidence="2" id="KW-1185">Reference proteome</keyword>